<name>A0A314UP44_PRUYE</name>
<keyword evidence="2" id="KW-1185">Reference proteome</keyword>
<evidence type="ECO:0000313" key="2">
    <source>
        <dbReference type="Proteomes" id="UP000250321"/>
    </source>
</evidence>
<protein>
    <submittedName>
        <fullName evidence="1">Uncharacterized protein</fullName>
    </submittedName>
</protein>
<sequence>MIKQEAIGMSCGGLYGSKSKLISIRWIKIKRHFAVWQIADQKYSYMHHVLLILTAAERHVEGLYIFGLY</sequence>
<dbReference type="AlphaFoldDB" id="A0A314UP44"/>
<reference evidence="1 2" key="1">
    <citation type="submission" date="2018-02" db="EMBL/GenBank/DDBJ databases">
        <title>Draft genome of wild Prunus yedoensis var. nudiflora.</title>
        <authorList>
            <person name="Baek S."/>
            <person name="Kim J.-H."/>
            <person name="Choi K."/>
            <person name="Kim G.-B."/>
            <person name="Cho A."/>
            <person name="Jang H."/>
            <person name="Shin C.-H."/>
            <person name="Yu H.-J."/>
            <person name="Mun J.-H."/>
        </authorList>
    </citation>
    <scope>NUCLEOTIDE SEQUENCE [LARGE SCALE GENOMIC DNA]</scope>
    <source>
        <strain evidence="2">cv. Jeju island</strain>
        <tissue evidence="1">Leaf</tissue>
    </source>
</reference>
<proteinExistence type="predicted"/>
<comment type="caution">
    <text evidence="1">The sequence shown here is derived from an EMBL/GenBank/DDBJ whole genome shotgun (WGS) entry which is preliminary data.</text>
</comment>
<dbReference type="Proteomes" id="UP000250321">
    <property type="component" value="Unassembled WGS sequence"/>
</dbReference>
<evidence type="ECO:0000313" key="1">
    <source>
        <dbReference type="EMBL" id="PQM36519.1"/>
    </source>
</evidence>
<organism evidence="1 2">
    <name type="scientific">Prunus yedoensis var. nudiflora</name>
    <dbReference type="NCBI Taxonomy" id="2094558"/>
    <lineage>
        <taxon>Eukaryota</taxon>
        <taxon>Viridiplantae</taxon>
        <taxon>Streptophyta</taxon>
        <taxon>Embryophyta</taxon>
        <taxon>Tracheophyta</taxon>
        <taxon>Spermatophyta</taxon>
        <taxon>Magnoliopsida</taxon>
        <taxon>eudicotyledons</taxon>
        <taxon>Gunneridae</taxon>
        <taxon>Pentapetalae</taxon>
        <taxon>rosids</taxon>
        <taxon>fabids</taxon>
        <taxon>Rosales</taxon>
        <taxon>Rosaceae</taxon>
        <taxon>Amygdaloideae</taxon>
        <taxon>Amygdaleae</taxon>
        <taxon>Prunus</taxon>
    </lineage>
</organism>
<accession>A0A314UP44</accession>
<gene>
    <name evidence="1" type="ORF">Pyn_00983</name>
</gene>
<dbReference type="OrthoDB" id="10476285at2759"/>
<dbReference type="EMBL" id="PJQY01003542">
    <property type="protein sequence ID" value="PQM36519.1"/>
    <property type="molecule type" value="Genomic_DNA"/>
</dbReference>